<evidence type="ECO:0000256" key="9">
    <source>
        <dbReference type="RuleBase" id="RU003345"/>
    </source>
</evidence>
<comment type="pathway">
    <text evidence="1">Amino-acid degradation; 4-aminobutanoate degradation.</text>
</comment>
<dbReference type="CDD" id="cd12148">
    <property type="entry name" value="fungal_TF_MHR"/>
    <property type="match status" value="1"/>
</dbReference>
<reference evidence="12" key="2">
    <citation type="journal article" date="2014" name="PLoS Genet.">
        <title>Signature gene expression reveals novel clues to the molecular mechanisms of dimorphic transition in Penicillium marneffei.</title>
        <authorList>
            <person name="Yang E."/>
            <person name="Wang G."/>
            <person name="Cai J."/>
            <person name="Woo P.C."/>
            <person name="Lau S.K."/>
            <person name="Yuen K.-Y."/>
            <person name="Chow W.-N."/>
            <person name="Lin X."/>
        </authorList>
    </citation>
    <scope>NUCLEOTIDE SEQUENCE</scope>
    <source>
        <strain evidence="12">PM1</strain>
    </source>
</reference>
<feature type="domain" description="Xylanolytic transcriptional activator regulatory" evidence="11">
    <location>
        <begin position="807"/>
        <end position="877"/>
    </location>
</feature>
<comment type="similarity">
    <text evidence="2 9">Belongs to the aldehyde dehydrogenase family.</text>
</comment>
<reference key="1">
    <citation type="journal article" date="2014" name="PLoS Genet.">
        <title>Signature Gene Expression Reveals Novel Clues to the Molecular Mechanisms of Dimorphic Transition in Penicillium marneffei.</title>
        <authorList>
            <person name="Yang E."/>
            <person name="Wang G."/>
            <person name="Cai J."/>
            <person name="Woo P.C."/>
            <person name="Lau S.K."/>
            <person name="Yuen K.-Y."/>
            <person name="Chow W.-N."/>
            <person name="Lin X."/>
        </authorList>
    </citation>
    <scope>NUCLEOTIDE SEQUENCE [LARGE SCALE GENOMIC DNA]</scope>
    <source>
        <strain>PM1</strain>
    </source>
</reference>
<evidence type="ECO:0000313" key="12">
    <source>
        <dbReference type="EMBL" id="KFX41312.1"/>
    </source>
</evidence>
<protein>
    <recommendedName>
        <fullName evidence="7">succinate-semialdehyde dehydrogenase [NAD(P)(+)]</fullName>
        <ecNumber evidence="7">1.2.1.16</ecNumber>
    </recommendedName>
</protein>
<dbReference type="InterPro" id="IPR015590">
    <property type="entry name" value="Aldehyde_DH_dom"/>
</dbReference>
<dbReference type="GO" id="GO:0004777">
    <property type="term" value="F:succinate-semialdehyde dehydrogenase (NAD+) activity"/>
    <property type="evidence" value="ECO:0007669"/>
    <property type="project" value="TreeGrafter"/>
</dbReference>
<dbReference type="InterPro" id="IPR016162">
    <property type="entry name" value="Ald_DH_N"/>
</dbReference>
<dbReference type="FunFam" id="3.40.605.10:FF:000005">
    <property type="entry name" value="Succinate-semialdehyde dehydrogenase I"/>
    <property type="match status" value="1"/>
</dbReference>
<dbReference type="PROSITE" id="PS00687">
    <property type="entry name" value="ALDEHYDE_DEHYDR_GLU"/>
    <property type="match status" value="1"/>
</dbReference>
<dbReference type="HOGENOM" id="CLU_280635_0_0_1"/>
<dbReference type="InterPro" id="IPR050740">
    <property type="entry name" value="Aldehyde_DH_Superfamily"/>
</dbReference>
<dbReference type="PANTHER" id="PTHR43353:SF11">
    <property type="entry name" value="SUCCINATE SEMIALDEHYDE DEHYDROGENASE (EUROFUNG)"/>
    <property type="match status" value="1"/>
</dbReference>
<dbReference type="PANTHER" id="PTHR43353">
    <property type="entry name" value="SUCCINATE-SEMIALDEHYDE DEHYDROGENASE, MITOCHONDRIAL"/>
    <property type="match status" value="1"/>
</dbReference>
<dbReference type="EMBL" id="JPOX01000063">
    <property type="protein sequence ID" value="KFX41312.1"/>
    <property type="molecule type" value="Genomic_DNA"/>
</dbReference>
<keyword evidence="4" id="KW-0539">Nucleus</keyword>
<evidence type="ECO:0000256" key="6">
    <source>
        <dbReference type="ARBA" id="ARBA00052698"/>
    </source>
</evidence>
<evidence type="ECO:0000259" key="11">
    <source>
        <dbReference type="SMART" id="SM00906"/>
    </source>
</evidence>
<dbReference type="Gene3D" id="3.40.309.10">
    <property type="entry name" value="Aldehyde Dehydrogenase, Chain A, domain 2"/>
    <property type="match status" value="1"/>
</dbReference>
<dbReference type="InterPro" id="IPR016163">
    <property type="entry name" value="Ald_DH_C"/>
</dbReference>
<dbReference type="GO" id="GO:0003677">
    <property type="term" value="F:DNA binding"/>
    <property type="evidence" value="ECO:0007669"/>
    <property type="project" value="InterPro"/>
</dbReference>
<dbReference type="SMART" id="SM00906">
    <property type="entry name" value="Fungal_trans"/>
    <property type="match status" value="1"/>
</dbReference>
<dbReference type="InterPro" id="IPR007219">
    <property type="entry name" value="XnlR_reg_dom"/>
</dbReference>
<proteinExistence type="inferred from homology"/>
<dbReference type="Pfam" id="PF04082">
    <property type="entry name" value="Fungal_trans"/>
    <property type="match status" value="1"/>
</dbReference>
<dbReference type="Pfam" id="PF00171">
    <property type="entry name" value="Aldedh"/>
    <property type="match status" value="1"/>
</dbReference>
<feature type="active site" evidence="8">
    <location>
        <position position="261"/>
    </location>
</feature>
<dbReference type="InterPro" id="IPR016161">
    <property type="entry name" value="Ald_DH/histidinol_DH"/>
</dbReference>
<dbReference type="GO" id="GO:0005737">
    <property type="term" value="C:cytoplasm"/>
    <property type="evidence" value="ECO:0007669"/>
    <property type="project" value="TreeGrafter"/>
</dbReference>
<evidence type="ECO:0000256" key="10">
    <source>
        <dbReference type="SAM" id="MobiDB-lite"/>
    </source>
</evidence>
<evidence type="ECO:0000256" key="5">
    <source>
        <dbReference type="ARBA" id="ARBA00050387"/>
    </source>
</evidence>
<comment type="catalytic activity">
    <reaction evidence="6">
        <text>succinate semialdehyde + NAD(+) + H2O = succinate + NADH + 2 H(+)</text>
        <dbReference type="Rhea" id="RHEA:13217"/>
        <dbReference type="ChEBI" id="CHEBI:15377"/>
        <dbReference type="ChEBI" id="CHEBI:15378"/>
        <dbReference type="ChEBI" id="CHEBI:30031"/>
        <dbReference type="ChEBI" id="CHEBI:57540"/>
        <dbReference type="ChEBI" id="CHEBI:57706"/>
        <dbReference type="ChEBI" id="CHEBI:57945"/>
        <dbReference type="EC" id="1.2.1.16"/>
    </reaction>
</comment>
<evidence type="ECO:0000256" key="7">
    <source>
        <dbReference type="ARBA" id="ARBA00067047"/>
    </source>
</evidence>
<dbReference type="Gene3D" id="3.40.605.10">
    <property type="entry name" value="Aldehyde Dehydrogenase, Chain A, domain 1"/>
    <property type="match status" value="1"/>
</dbReference>
<gene>
    <name evidence="12" type="ORF">GQ26_0630040</name>
</gene>
<dbReference type="eggNOG" id="KOG2451">
    <property type="taxonomic scope" value="Eukaryota"/>
</dbReference>
<dbReference type="FunFam" id="3.40.309.10:FF:000004">
    <property type="entry name" value="Succinate-semialdehyde dehydrogenase I"/>
    <property type="match status" value="1"/>
</dbReference>
<dbReference type="GO" id="GO:0008270">
    <property type="term" value="F:zinc ion binding"/>
    <property type="evidence" value="ECO:0007669"/>
    <property type="project" value="InterPro"/>
</dbReference>
<sequence>MTGQILLKDPSLLVGKNFINGQWVSAISKETFDVFDPATGLKIGSCPESTPADAQLAIDAAATAFPEWRSRSGRERSRILRRWYELVMENKDDLATLITFENGKAKGDASGEVLFAASFLEWFAEEAARIYGDLIPHSSTAYRVSVVKEPIGVCGLITPWNFPAGMVTRKIGPALAAGCTVVLKSPGETPFSANALAVLAQQAGVPPGVINIITCLANTPQIGQLLCTSSIIRKVSFTGSTRIGRLLMAQSSSTIKKLSLELGGNAPFIVFDDADLDLAIREVVTAKFKGSGQTCVCANRIFVHDRVFDEFVQHLKEATSNFRVGSGHEPSTTHGPLISTAAVEKVARLVDDAVSRGAKVIAGGKRRPDIGPCFYEPTILTDVDPGLSISREEIFGPVAVVHRFDSEKQVLTAANDCDVGLAAYLFTQDLNRATRLSEQIQSGMVAINCGSVSDAPVPWAWYDNLGYCYQLGQRNTQQPCTPPKRSRRRPFEHCARRQSWNHLQIGRLSRIHLRVGVRIDNSGRHVISAAGGKSTTQWARPNRQPPNTRRARFQSIGGRPSASTESIELSSCAQLEWNSGDAIPDQDNADYDSTEGLQRNDRVALTLGASTAASSSRRSPPLNRAPIYTSADERENFARSGLARFFKHGINAGAWGVFESLNSFRIAYVGTAVSNLVHLVRLHRASAHAPGSRPTSQISPEQSLPFSTSPTNLDGIVLDDSNTRNDLDWRNSVVHYPYPPIRPKNGWKPGPEAWNVASARHAVKTTLYRRASMLFHMRHETDRVYLMQAAMLFTRHIGDGDTVTTGPWYWSGVAIRIGCGLGMHRHSPILPPIETSQYRRCWWSAFICEVFSSLETGRPCAVRAGDMDQLPLSAKDMTDTASPSSDSGPYPNFLIQMVDLAHIGLDILALSEPVQQHVIDVHGINARLCQWSLTSGIPSSPEEESSWDCQLQMHYNLMLLHLHRNFPTGLKSQDVCSVAANAIIRALERLVALDCLCQCHFTAVSAITAAGIQLANEVRLAITVGSFLVALNGLENLNRLLRSAMLLARYWPNAEAVHSLFQEIYHEYKTYITKGLHGEPVMVSENQPDWYRLLAGTQPVQPNYVPPDWMNIANESYPL</sequence>
<evidence type="ECO:0000256" key="8">
    <source>
        <dbReference type="PROSITE-ProRule" id="PRU10007"/>
    </source>
</evidence>
<evidence type="ECO:0000256" key="4">
    <source>
        <dbReference type="ARBA" id="ARBA00023242"/>
    </source>
</evidence>
<dbReference type="AlphaFoldDB" id="A0A093UM01"/>
<organism evidence="12">
    <name type="scientific">Talaromyces marneffei PM1</name>
    <dbReference type="NCBI Taxonomy" id="1077442"/>
    <lineage>
        <taxon>Eukaryota</taxon>
        <taxon>Fungi</taxon>
        <taxon>Dikarya</taxon>
        <taxon>Ascomycota</taxon>
        <taxon>Pezizomycotina</taxon>
        <taxon>Eurotiomycetes</taxon>
        <taxon>Eurotiomycetidae</taxon>
        <taxon>Eurotiales</taxon>
        <taxon>Trichocomaceae</taxon>
        <taxon>Talaromyces</taxon>
        <taxon>Talaromyces sect. Talaromyces</taxon>
    </lineage>
</organism>
<dbReference type="EC" id="1.2.1.16" evidence="7"/>
<comment type="catalytic activity">
    <reaction evidence="5">
        <text>succinate semialdehyde + NADP(+) + H2O = succinate + NADPH + 2 H(+)</text>
        <dbReference type="Rhea" id="RHEA:13213"/>
        <dbReference type="ChEBI" id="CHEBI:15377"/>
        <dbReference type="ChEBI" id="CHEBI:15378"/>
        <dbReference type="ChEBI" id="CHEBI:30031"/>
        <dbReference type="ChEBI" id="CHEBI:57706"/>
        <dbReference type="ChEBI" id="CHEBI:57783"/>
        <dbReference type="ChEBI" id="CHEBI:58349"/>
        <dbReference type="EC" id="1.2.1.16"/>
    </reaction>
</comment>
<dbReference type="GO" id="GO:0006351">
    <property type="term" value="P:DNA-templated transcription"/>
    <property type="evidence" value="ECO:0007669"/>
    <property type="project" value="InterPro"/>
</dbReference>
<dbReference type="CDD" id="cd07103">
    <property type="entry name" value="ALDH_F5_SSADH_GabD"/>
    <property type="match status" value="1"/>
</dbReference>
<name>A0A093UM01_TALMA</name>
<evidence type="ECO:0000256" key="3">
    <source>
        <dbReference type="ARBA" id="ARBA00023002"/>
    </source>
</evidence>
<feature type="region of interest" description="Disordered" evidence="10">
    <location>
        <begin position="528"/>
        <end position="564"/>
    </location>
</feature>
<comment type="caution">
    <text evidence="12">The sequence shown here is derived from an EMBL/GenBank/DDBJ whole genome shotgun (WGS) entry which is preliminary data.</text>
</comment>
<evidence type="ECO:0000256" key="1">
    <source>
        <dbReference type="ARBA" id="ARBA00005176"/>
    </source>
</evidence>
<dbReference type="SUPFAM" id="SSF53720">
    <property type="entry name" value="ALDH-like"/>
    <property type="match status" value="1"/>
</dbReference>
<feature type="compositionally biased region" description="Polar residues" evidence="10">
    <location>
        <begin position="693"/>
        <end position="709"/>
    </location>
</feature>
<accession>A0A093UM01</accession>
<evidence type="ECO:0000256" key="2">
    <source>
        <dbReference type="ARBA" id="ARBA00009986"/>
    </source>
</evidence>
<feature type="region of interest" description="Disordered" evidence="10">
    <location>
        <begin position="688"/>
        <end position="709"/>
    </location>
</feature>
<keyword evidence="3 9" id="KW-0560">Oxidoreductase</keyword>
<dbReference type="InterPro" id="IPR029510">
    <property type="entry name" value="Ald_DH_CS_GLU"/>
</dbReference>
<dbReference type="GO" id="GO:0009450">
    <property type="term" value="P:gamma-aminobutyric acid catabolic process"/>
    <property type="evidence" value="ECO:0007669"/>
    <property type="project" value="TreeGrafter"/>
</dbReference>